<evidence type="ECO:0000256" key="6">
    <source>
        <dbReference type="RuleBase" id="RU362125"/>
    </source>
</evidence>
<sequence>MAHRSTWPDDLGEFRVAVREWCREHVPAQWRRNQTGVPEAEFVAFQKEWFQRLRGAGLAVPHWPREWGGGMPVTHQIALYQELAARDAPGLVLAFVAIHHAASTLLVAGTDAQRRRHLPAILDGEIWVQGFSEPEAGSDLAALRTTARRQGEGYLVNGQKTWASGALHADWCLLLARTDPRAPKRHGISYFLLDMRSPGIDVRPIRQATGGAHFCEIFLDDVVVPAANVVGRVDEGWRVAQRTLGAERGTTILELAERLGNAGFRWLVEVCGRTGPHGRRPLDDPCVADRLAALETEITGLRALCRDLVERHAVGAVGPADASIVKLYYSELLQRTMDFGVEIAGPAGHTVLAKPASGGWESGAWLLDFIGSWEWTIPGGTSEIQRTIIGERGLGLPREPVGT</sequence>
<dbReference type="InterPro" id="IPR013786">
    <property type="entry name" value="AcylCoA_DH/ox_N"/>
</dbReference>
<feature type="domain" description="Acyl-CoA oxidase/dehydrogenase middle" evidence="8">
    <location>
        <begin position="130"/>
        <end position="222"/>
    </location>
</feature>
<dbReference type="PANTHER" id="PTHR43292">
    <property type="entry name" value="ACYL-COA DEHYDROGENASE"/>
    <property type="match status" value="1"/>
</dbReference>
<comment type="cofactor">
    <cofactor evidence="1 6">
        <name>FAD</name>
        <dbReference type="ChEBI" id="CHEBI:57692"/>
    </cofactor>
</comment>
<organism evidence="10 11">
    <name type="scientific">Streptomyces mirabilis</name>
    <dbReference type="NCBI Taxonomy" id="68239"/>
    <lineage>
        <taxon>Bacteria</taxon>
        <taxon>Bacillati</taxon>
        <taxon>Actinomycetota</taxon>
        <taxon>Actinomycetes</taxon>
        <taxon>Kitasatosporales</taxon>
        <taxon>Streptomycetaceae</taxon>
        <taxon>Streptomyces</taxon>
    </lineage>
</organism>
<evidence type="ECO:0000259" key="8">
    <source>
        <dbReference type="Pfam" id="PF02770"/>
    </source>
</evidence>
<dbReference type="OrthoDB" id="5179760at2"/>
<dbReference type="Proteomes" id="UP000181942">
    <property type="component" value="Unassembled WGS sequence"/>
</dbReference>
<keyword evidence="5 6" id="KW-0560">Oxidoreductase</keyword>
<name>A0A1I2AI59_9ACTN</name>
<gene>
    <name evidence="10" type="ORF">SAMN02787118_101686</name>
</gene>
<protein>
    <submittedName>
        <fullName evidence="10">Acyl-CoA dehydrogenase</fullName>
    </submittedName>
</protein>
<dbReference type="PANTHER" id="PTHR43292:SF3">
    <property type="entry name" value="ACYL-COA DEHYDROGENASE FADE29"/>
    <property type="match status" value="1"/>
</dbReference>
<dbReference type="GO" id="GO:0016627">
    <property type="term" value="F:oxidoreductase activity, acting on the CH-CH group of donors"/>
    <property type="evidence" value="ECO:0007669"/>
    <property type="project" value="InterPro"/>
</dbReference>
<dbReference type="Gene3D" id="1.10.540.10">
    <property type="entry name" value="Acyl-CoA dehydrogenase/oxidase, N-terminal domain"/>
    <property type="match status" value="1"/>
</dbReference>
<dbReference type="Gene3D" id="1.20.140.10">
    <property type="entry name" value="Butyryl-CoA Dehydrogenase, subunit A, domain 3"/>
    <property type="match status" value="1"/>
</dbReference>
<evidence type="ECO:0000256" key="2">
    <source>
        <dbReference type="ARBA" id="ARBA00009347"/>
    </source>
</evidence>
<evidence type="ECO:0000259" key="9">
    <source>
        <dbReference type="Pfam" id="PF02771"/>
    </source>
</evidence>
<dbReference type="Pfam" id="PF02771">
    <property type="entry name" value="Acyl-CoA_dh_N"/>
    <property type="match status" value="1"/>
</dbReference>
<evidence type="ECO:0000313" key="10">
    <source>
        <dbReference type="EMBL" id="SFE43228.1"/>
    </source>
</evidence>
<dbReference type="SUPFAM" id="SSF56645">
    <property type="entry name" value="Acyl-CoA dehydrogenase NM domain-like"/>
    <property type="match status" value="1"/>
</dbReference>
<evidence type="ECO:0000256" key="1">
    <source>
        <dbReference type="ARBA" id="ARBA00001974"/>
    </source>
</evidence>
<evidence type="ECO:0000256" key="4">
    <source>
        <dbReference type="ARBA" id="ARBA00022827"/>
    </source>
</evidence>
<dbReference type="Pfam" id="PF02770">
    <property type="entry name" value="Acyl-CoA_dh_M"/>
    <property type="match status" value="1"/>
</dbReference>
<dbReference type="InterPro" id="IPR009075">
    <property type="entry name" value="AcylCo_DH/oxidase_C"/>
</dbReference>
<dbReference type="InterPro" id="IPR046373">
    <property type="entry name" value="Acyl-CoA_Oxase/DH_mid-dom_sf"/>
</dbReference>
<dbReference type="InterPro" id="IPR036250">
    <property type="entry name" value="AcylCo_DH-like_C"/>
</dbReference>
<comment type="similarity">
    <text evidence="2 6">Belongs to the acyl-CoA dehydrogenase family.</text>
</comment>
<feature type="domain" description="Acyl-CoA dehydrogenase/oxidase C-terminal" evidence="7">
    <location>
        <begin position="234"/>
        <end position="393"/>
    </location>
</feature>
<dbReference type="AlphaFoldDB" id="A0A1I2AI59"/>
<dbReference type="RefSeq" id="WP_075026069.1">
    <property type="nucleotide sequence ID" value="NZ_FONR01000001.1"/>
</dbReference>
<keyword evidence="3 6" id="KW-0285">Flavoprotein</keyword>
<evidence type="ECO:0000259" key="7">
    <source>
        <dbReference type="Pfam" id="PF00441"/>
    </source>
</evidence>
<accession>A0A1I2AI59</accession>
<dbReference type="GO" id="GO:0050660">
    <property type="term" value="F:flavin adenine dinucleotide binding"/>
    <property type="evidence" value="ECO:0007669"/>
    <property type="project" value="InterPro"/>
</dbReference>
<dbReference type="GO" id="GO:0005886">
    <property type="term" value="C:plasma membrane"/>
    <property type="evidence" value="ECO:0007669"/>
    <property type="project" value="TreeGrafter"/>
</dbReference>
<dbReference type="InterPro" id="IPR009100">
    <property type="entry name" value="AcylCoA_DH/oxidase_NM_dom_sf"/>
</dbReference>
<keyword evidence="4 6" id="KW-0274">FAD</keyword>
<dbReference type="InterPro" id="IPR037069">
    <property type="entry name" value="AcylCoA_DH/ox_N_sf"/>
</dbReference>
<dbReference type="EMBL" id="FONR01000001">
    <property type="protein sequence ID" value="SFE43228.1"/>
    <property type="molecule type" value="Genomic_DNA"/>
</dbReference>
<dbReference type="InterPro" id="IPR006091">
    <property type="entry name" value="Acyl-CoA_Oxase/DH_mid-dom"/>
</dbReference>
<dbReference type="Pfam" id="PF00441">
    <property type="entry name" value="Acyl-CoA_dh_1"/>
    <property type="match status" value="1"/>
</dbReference>
<evidence type="ECO:0000313" key="11">
    <source>
        <dbReference type="Proteomes" id="UP000181942"/>
    </source>
</evidence>
<proteinExistence type="inferred from homology"/>
<dbReference type="Gene3D" id="2.40.110.10">
    <property type="entry name" value="Butyryl-CoA Dehydrogenase, subunit A, domain 2"/>
    <property type="match status" value="1"/>
</dbReference>
<evidence type="ECO:0000256" key="3">
    <source>
        <dbReference type="ARBA" id="ARBA00022630"/>
    </source>
</evidence>
<feature type="domain" description="Acyl-CoA dehydrogenase/oxidase N-terminal" evidence="9">
    <location>
        <begin position="11"/>
        <end position="125"/>
    </location>
</feature>
<dbReference type="SUPFAM" id="SSF47203">
    <property type="entry name" value="Acyl-CoA dehydrogenase C-terminal domain-like"/>
    <property type="match status" value="1"/>
</dbReference>
<dbReference type="FunFam" id="2.40.110.10:FF:000011">
    <property type="entry name" value="Acyl-CoA dehydrogenase FadE34"/>
    <property type="match status" value="1"/>
</dbReference>
<dbReference type="InterPro" id="IPR052161">
    <property type="entry name" value="Mycobact_Acyl-CoA_DH"/>
</dbReference>
<reference evidence="10 11" key="1">
    <citation type="submission" date="2016-10" db="EMBL/GenBank/DDBJ databases">
        <authorList>
            <person name="de Groot N.N."/>
        </authorList>
    </citation>
    <scope>NUCLEOTIDE SEQUENCE [LARGE SCALE GENOMIC DNA]</scope>
    <source>
        <strain evidence="10 11">OK461</strain>
    </source>
</reference>
<evidence type="ECO:0000256" key="5">
    <source>
        <dbReference type="ARBA" id="ARBA00023002"/>
    </source>
</evidence>